<dbReference type="InterPro" id="IPR050809">
    <property type="entry name" value="UgpAE/MalFG_permease"/>
</dbReference>
<keyword evidence="3" id="KW-1003">Cell membrane</keyword>
<dbReference type="AlphaFoldDB" id="A0A9D2NDQ5"/>
<evidence type="ECO:0000256" key="7">
    <source>
        <dbReference type="RuleBase" id="RU363032"/>
    </source>
</evidence>
<feature type="transmembrane region" description="Helical" evidence="7">
    <location>
        <begin position="210"/>
        <end position="230"/>
    </location>
</feature>
<feature type="transmembrane region" description="Helical" evidence="7">
    <location>
        <begin position="106"/>
        <end position="127"/>
    </location>
</feature>
<comment type="caution">
    <text evidence="9">The sequence shown here is derived from an EMBL/GenBank/DDBJ whole genome shotgun (WGS) entry which is preliminary data.</text>
</comment>
<dbReference type="CDD" id="cd06261">
    <property type="entry name" value="TM_PBP2"/>
    <property type="match status" value="1"/>
</dbReference>
<dbReference type="Gene3D" id="1.10.3720.10">
    <property type="entry name" value="MetI-like"/>
    <property type="match status" value="1"/>
</dbReference>
<dbReference type="PANTHER" id="PTHR43227:SF11">
    <property type="entry name" value="BLL4140 PROTEIN"/>
    <property type="match status" value="1"/>
</dbReference>
<comment type="subcellular location">
    <subcellularLocation>
        <location evidence="1 7">Cell membrane</location>
        <topology evidence="1 7">Multi-pass membrane protein</topology>
    </subcellularLocation>
</comment>
<evidence type="ECO:0000313" key="9">
    <source>
        <dbReference type="EMBL" id="HJC22569.1"/>
    </source>
</evidence>
<evidence type="ECO:0000259" key="8">
    <source>
        <dbReference type="PROSITE" id="PS50928"/>
    </source>
</evidence>
<evidence type="ECO:0000256" key="1">
    <source>
        <dbReference type="ARBA" id="ARBA00004651"/>
    </source>
</evidence>
<organism evidence="9 10">
    <name type="scientific">Candidatus Eisenbergiella merdavium</name>
    <dbReference type="NCBI Taxonomy" id="2838551"/>
    <lineage>
        <taxon>Bacteria</taxon>
        <taxon>Bacillati</taxon>
        <taxon>Bacillota</taxon>
        <taxon>Clostridia</taxon>
        <taxon>Lachnospirales</taxon>
        <taxon>Lachnospiraceae</taxon>
        <taxon>Eisenbergiella</taxon>
    </lineage>
</organism>
<evidence type="ECO:0000256" key="4">
    <source>
        <dbReference type="ARBA" id="ARBA00022692"/>
    </source>
</evidence>
<keyword evidence="6 7" id="KW-0472">Membrane</keyword>
<feature type="transmembrane region" description="Helical" evidence="7">
    <location>
        <begin position="12"/>
        <end position="35"/>
    </location>
</feature>
<dbReference type="SUPFAM" id="SSF161098">
    <property type="entry name" value="MetI-like"/>
    <property type="match status" value="1"/>
</dbReference>
<gene>
    <name evidence="9" type="ORF">H9761_02550</name>
</gene>
<keyword evidence="2 7" id="KW-0813">Transport</keyword>
<keyword evidence="5 7" id="KW-1133">Transmembrane helix</keyword>
<evidence type="ECO:0000313" key="10">
    <source>
        <dbReference type="Proteomes" id="UP000823891"/>
    </source>
</evidence>
<dbReference type="GO" id="GO:0005886">
    <property type="term" value="C:plasma membrane"/>
    <property type="evidence" value="ECO:0007669"/>
    <property type="project" value="UniProtKB-SubCell"/>
</dbReference>
<feature type="domain" description="ABC transmembrane type-1" evidence="8">
    <location>
        <begin position="68"/>
        <end position="287"/>
    </location>
</feature>
<protein>
    <submittedName>
        <fullName evidence="9">Sugar ABC transporter permease</fullName>
    </submittedName>
</protein>
<evidence type="ECO:0000256" key="5">
    <source>
        <dbReference type="ARBA" id="ARBA00022989"/>
    </source>
</evidence>
<evidence type="ECO:0000256" key="2">
    <source>
        <dbReference type="ARBA" id="ARBA00022448"/>
    </source>
</evidence>
<evidence type="ECO:0000256" key="3">
    <source>
        <dbReference type="ARBA" id="ARBA00022475"/>
    </source>
</evidence>
<reference evidence="9" key="1">
    <citation type="journal article" date="2021" name="PeerJ">
        <title>Extensive microbial diversity within the chicken gut microbiome revealed by metagenomics and culture.</title>
        <authorList>
            <person name="Gilroy R."/>
            <person name="Ravi A."/>
            <person name="Getino M."/>
            <person name="Pursley I."/>
            <person name="Horton D.L."/>
            <person name="Alikhan N.F."/>
            <person name="Baker D."/>
            <person name="Gharbi K."/>
            <person name="Hall N."/>
            <person name="Watson M."/>
            <person name="Adriaenssens E.M."/>
            <person name="Foster-Nyarko E."/>
            <person name="Jarju S."/>
            <person name="Secka A."/>
            <person name="Antonio M."/>
            <person name="Oren A."/>
            <person name="Chaudhuri R.R."/>
            <person name="La Ragione R."/>
            <person name="Hildebrand F."/>
            <person name="Pallen M.J."/>
        </authorList>
    </citation>
    <scope>NUCLEOTIDE SEQUENCE</scope>
    <source>
        <strain evidence="9">USAMLcec2-132</strain>
    </source>
</reference>
<feature type="transmembrane region" description="Helical" evidence="7">
    <location>
        <begin position="270"/>
        <end position="290"/>
    </location>
</feature>
<feature type="transmembrane region" description="Helical" evidence="7">
    <location>
        <begin position="155"/>
        <end position="177"/>
    </location>
</feature>
<reference evidence="9" key="2">
    <citation type="submission" date="2021-04" db="EMBL/GenBank/DDBJ databases">
        <authorList>
            <person name="Gilroy R."/>
        </authorList>
    </citation>
    <scope>NUCLEOTIDE SEQUENCE</scope>
    <source>
        <strain evidence="9">USAMLcec2-132</strain>
    </source>
</reference>
<keyword evidence="4 7" id="KW-0812">Transmembrane</keyword>
<dbReference type="InterPro" id="IPR000515">
    <property type="entry name" value="MetI-like"/>
</dbReference>
<dbReference type="InterPro" id="IPR035906">
    <property type="entry name" value="MetI-like_sf"/>
</dbReference>
<feature type="transmembrane region" description="Helical" evidence="7">
    <location>
        <begin position="74"/>
        <end position="94"/>
    </location>
</feature>
<sequence length="297" mass="33765">MTMKRKRAKWGIIFCLPFLITFLIFQLYPILYSLYLSFMFQESSRTFVFAGLKNYQDLIQDKVFWQSVGNTWKIWLLCFIPQIVSALLLAILLTQYKVRGATFFRGVFYLPNLITAASIGVLFLALFDWQTGSVNNALVALGLIQEKINWMSSPVFAQLIVSFIQWLMWFGYSSILLTAGISSISEDIIDASVVDGANAWNRLIKITLPLLKPTILYVLVTSLIGGMQIFDIPMTLTKGTGEPAKSLMTMVLYLYNMAFKNNDLPYGATISYGIFVIIIVFSLIFFKVLYGREDKDV</sequence>
<dbReference type="EMBL" id="DWWS01000013">
    <property type="protein sequence ID" value="HJC22569.1"/>
    <property type="molecule type" value="Genomic_DNA"/>
</dbReference>
<proteinExistence type="inferred from homology"/>
<dbReference type="PANTHER" id="PTHR43227">
    <property type="entry name" value="BLL4140 PROTEIN"/>
    <property type="match status" value="1"/>
</dbReference>
<name>A0A9D2NDQ5_9FIRM</name>
<dbReference type="PROSITE" id="PS50928">
    <property type="entry name" value="ABC_TM1"/>
    <property type="match status" value="1"/>
</dbReference>
<dbReference type="Proteomes" id="UP000823891">
    <property type="component" value="Unassembled WGS sequence"/>
</dbReference>
<comment type="similarity">
    <text evidence="7">Belongs to the binding-protein-dependent transport system permease family.</text>
</comment>
<evidence type="ECO:0000256" key="6">
    <source>
        <dbReference type="ARBA" id="ARBA00023136"/>
    </source>
</evidence>
<accession>A0A9D2NDQ5</accession>
<dbReference type="Pfam" id="PF00528">
    <property type="entry name" value="BPD_transp_1"/>
    <property type="match status" value="1"/>
</dbReference>
<dbReference type="GO" id="GO:0055085">
    <property type="term" value="P:transmembrane transport"/>
    <property type="evidence" value="ECO:0007669"/>
    <property type="project" value="InterPro"/>
</dbReference>